<feature type="region of interest" description="Disordered" evidence="1">
    <location>
        <begin position="1"/>
        <end position="24"/>
    </location>
</feature>
<comment type="caution">
    <text evidence="2">The sequence shown here is derived from an EMBL/GenBank/DDBJ whole genome shotgun (WGS) entry which is preliminary data.</text>
</comment>
<dbReference type="Proteomes" id="UP000617340">
    <property type="component" value="Unassembled WGS sequence"/>
</dbReference>
<proteinExistence type="predicted"/>
<evidence type="ECO:0000256" key="1">
    <source>
        <dbReference type="SAM" id="MobiDB-lite"/>
    </source>
</evidence>
<keyword evidence="3" id="KW-1185">Reference proteome</keyword>
<name>A0A834KLY5_VESGE</name>
<protein>
    <submittedName>
        <fullName evidence="2">Uncharacterized protein</fullName>
    </submittedName>
</protein>
<dbReference type="EMBL" id="JACSDZ010000003">
    <property type="protein sequence ID" value="KAF7410364.1"/>
    <property type="molecule type" value="Genomic_DNA"/>
</dbReference>
<reference evidence="2" key="1">
    <citation type="journal article" date="2020" name="G3 (Bethesda)">
        <title>High-Quality Assemblies for Three Invasive Social Wasps from the &lt;i&gt;Vespula&lt;/i&gt; Genus.</title>
        <authorList>
            <person name="Harrop T.W.R."/>
            <person name="Guhlin J."/>
            <person name="McLaughlin G.M."/>
            <person name="Permina E."/>
            <person name="Stockwell P."/>
            <person name="Gilligan J."/>
            <person name="Le Lec M.F."/>
            <person name="Gruber M.A.M."/>
            <person name="Quinn O."/>
            <person name="Lovegrove M."/>
            <person name="Duncan E.J."/>
            <person name="Remnant E.J."/>
            <person name="Van Eeckhoven J."/>
            <person name="Graham B."/>
            <person name="Knapp R.A."/>
            <person name="Langford K.W."/>
            <person name="Kronenberg Z."/>
            <person name="Press M.O."/>
            <person name="Eacker S.M."/>
            <person name="Wilson-Rankin E.E."/>
            <person name="Purcell J."/>
            <person name="Lester P.J."/>
            <person name="Dearden P.K."/>
        </authorList>
    </citation>
    <scope>NUCLEOTIDE SEQUENCE</scope>
    <source>
        <strain evidence="2">Linc-1</strain>
    </source>
</reference>
<accession>A0A834KLY5</accession>
<dbReference type="AlphaFoldDB" id="A0A834KLY5"/>
<gene>
    <name evidence="2" type="ORF">HZH68_004745</name>
</gene>
<sequence length="205" mass="24069">MSSSISRSEWDENEDEDVRERSRQIHWNEKRYAGNATDYMRRWRDKYDEDSERRKEELNTLHYSSRKAYFVDVAYVKIHSLWYQRTKNLILNSRGSYSPLSPSPSLLTPVVSTSPIGRRTEGRFLVLRERLSACSLKITKVEPLPLRREGSPIIEFPIPIYLFEAPWIPSLREGEPIAYPVRSLRLPSSQLSTNIKIRSGRIVKR</sequence>
<organism evidence="2 3">
    <name type="scientific">Vespula germanica</name>
    <name type="common">German yellow jacket</name>
    <name type="synonym">Paravespula germanica</name>
    <dbReference type="NCBI Taxonomy" id="30212"/>
    <lineage>
        <taxon>Eukaryota</taxon>
        <taxon>Metazoa</taxon>
        <taxon>Ecdysozoa</taxon>
        <taxon>Arthropoda</taxon>
        <taxon>Hexapoda</taxon>
        <taxon>Insecta</taxon>
        <taxon>Pterygota</taxon>
        <taxon>Neoptera</taxon>
        <taxon>Endopterygota</taxon>
        <taxon>Hymenoptera</taxon>
        <taxon>Apocrita</taxon>
        <taxon>Aculeata</taxon>
        <taxon>Vespoidea</taxon>
        <taxon>Vespidae</taxon>
        <taxon>Vespinae</taxon>
        <taxon>Vespula</taxon>
    </lineage>
</organism>
<evidence type="ECO:0000313" key="3">
    <source>
        <dbReference type="Proteomes" id="UP000617340"/>
    </source>
</evidence>
<evidence type="ECO:0000313" key="2">
    <source>
        <dbReference type="EMBL" id="KAF7410364.1"/>
    </source>
</evidence>